<reference evidence="1" key="1">
    <citation type="journal article" date="2015" name="Nature">
        <title>Complex archaea that bridge the gap between prokaryotes and eukaryotes.</title>
        <authorList>
            <person name="Spang A."/>
            <person name="Saw J.H."/>
            <person name="Jorgensen S.L."/>
            <person name="Zaremba-Niedzwiedzka K."/>
            <person name="Martijn J."/>
            <person name="Lind A.E."/>
            <person name="van Eijk R."/>
            <person name="Schleper C."/>
            <person name="Guy L."/>
            <person name="Ettema T.J."/>
        </authorList>
    </citation>
    <scope>NUCLEOTIDE SEQUENCE</scope>
</reference>
<name>A0A0F9G2W3_9ZZZZ</name>
<comment type="caution">
    <text evidence="1">The sequence shown here is derived from an EMBL/GenBank/DDBJ whole genome shotgun (WGS) entry which is preliminary data.</text>
</comment>
<protein>
    <submittedName>
        <fullName evidence="1">Uncharacterized protein</fullName>
    </submittedName>
</protein>
<evidence type="ECO:0000313" key="1">
    <source>
        <dbReference type="EMBL" id="KKL93049.1"/>
    </source>
</evidence>
<organism evidence="1">
    <name type="scientific">marine sediment metagenome</name>
    <dbReference type="NCBI Taxonomy" id="412755"/>
    <lineage>
        <taxon>unclassified sequences</taxon>
        <taxon>metagenomes</taxon>
        <taxon>ecological metagenomes</taxon>
    </lineage>
</organism>
<feature type="non-terminal residue" evidence="1">
    <location>
        <position position="413"/>
    </location>
</feature>
<dbReference type="AlphaFoldDB" id="A0A0F9G2W3"/>
<dbReference type="SUPFAM" id="SSF63829">
    <property type="entry name" value="Calcium-dependent phosphotriesterase"/>
    <property type="match status" value="1"/>
</dbReference>
<gene>
    <name evidence="1" type="ORF">LCGC14_1878550</name>
</gene>
<sequence length="413" mass="46650">MSAGTWYLDGVGSETFNKTYTDSASYLLDNYTLSDNYFDYTGAHFDINGETSTPRGITWDGTNFWVVDFIITREVYQYTVAGVYTGTHFDVGAVDGATIGITWNGTHFWTVSQSGNAYGYTAAGVYTGDNFDTSGEMALPTDITWDGTNFWIVDINLDEVYQYTALGVYTGVSFDIFAEAPISFGITWDGTYLWVTDVNNGVYKYTDAGVYTGTYFDTLDEDGGAMGVVWDGTYFWITGQDNLEVYQYAPDRIISKYYHGGDLIYMQTNETETFNLRNIAGTNVSVVDGNYMYFNINSTTENIQLKFYLGGVEQVEYILLQNNVNSNNQTVLINIDSDFTFDQVEFIGVVMSDTEYFVCYGYEVYEYLTGYVYEMYIDPDGQDYLMAQFGNYTLEIYERSGGSFSLQITQNIT</sequence>
<accession>A0A0F9G2W3</accession>
<proteinExistence type="predicted"/>
<dbReference type="EMBL" id="LAZR01019300">
    <property type="protein sequence ID" value="KKL93049.1"/>
    <property type="molecule type" value="Genomic_DNA"/>
</dbReference>